<organism evidence="6 7">
    <name type="scientific">Acetoanaerobium noterae</name>
    <dbReference type="NCBI Taxonomy" id="745369"/>
    <lineage>
        <taxon>Bacteria</taxon>
        <taxon>Bacillati</taxon>
        <taxon>Bacillota</taxon>
        <taxon>Clostridia</taxon>
        <taxon>Peptostreptococcales</taxon>
        <taxon>Filifactoraceae</taxon>
        <taxon>Acetoanaerobium</taxon>
    </lineage>
</organism>
<dbReference type="CDD" id="cd16393">
    <property type="entry name" value="SPO0J_N"/>
    <property type="match status" value="1"/>
</dbReference>
<evidence type="ECO:0000256" key="2">
    <source>
        <dbReference type="ARBA" id="ARBA00006295"/>
    </source>
</evidence>
<feature type="domain" description="ParB-like N-terminal" evidence="5">
    <location>
        <begin position="7"/>
        <end position="94"/>
    </location>
</feature>
<evidence type="ECO:0000256" key="4">
    <source>
        <dbReference type="ARBA" id="ARBA00023125"/>
    </source>
</evidence>
<dbReference type="Gene3D" id="1.10.10.2830">
    <property type="match status" value="1"/>
</dbReference>
<dbReference type="InterPro" id="IPR041468">
    <property type="entry name" value="HTH_ParB/Spo0J"/>
</dbReference>
<accession>A0A1T5D206</accession>
<dbReference type="PANTHER" id="PTHR33375">
    <property type="entry name" value="CHROMOSOME-PARTITIONING PROTEIN PARB-RELATED"/>
    <property type="match status" value="1"/>
</dbReference>
<keyword evidence="3" id="KW-0159">Chromosome partition</keyword>
<dbReference type="FunFam" id="3.90.1530.30:FF:000001">
    <property type="entry name" value="Chromosome partitioning protein ParB"/>
    <property type="match status" value="1"/>
</dbReference>
<comment type="subcellular location">
    <subcellularLocation>
        <location evidence="1">Cytoplasm</location>
        <location evidence="1">Nucleoid</location>
    </subcellularLocation>
</comment>
<dbReference type="OrthoDB" id="9802051at2"/>
<dbReference type="GO" id="GO:0007059">
    <property type="term" value="P:chromosome segregation"/>
    <property type="evidence" value="ECO:0007669"/>
    <property type="project" value="UniProtKB-KW"/>
</dbReference>
<protein>
    <submittedName>
        <fullName evidence="6">Chromosome partitioning protein, ParB family</fullName>
    </submittedName>
</protein>
<evidence type="ECO:0000256" key="3">
    <source>
        <dbReference type="ARBA" id="ARBA00022829"/>
    </source>
</evidence>
<evidence type="ECO:0000313" key="7">
    <source>
        <dbReference type="Proteomes" id="UP000243406"/>
    </source>
</evidence>
<dbReference type="AlphaFoldDB" id="A0A1T5D206"/>
<proteinExistence type="inferred from homology"/>
<dbReference type="EMBL" id="FUYN01000006">
    <property type="protein sequence ID" value="SKB65722.1"/>
    <property type="molecule type" value="Genomic_DNA"/>
</dbReference>
<keyword evidence="4" id="KW-0238">DNA-binding</keyword>
<dbReference type="GO" id="GO:0003677">
    <property type="term" value="F:DNA binding"/>
    <property type="evidence" value="ECO:0007669"/>
    <property type="project" value="UniProtKB-KW"/>
</dbReference>
<evidence type="ECO:0000313" key="6">
    <source>
        <dbReference type="EMBL" id="SKB65722.1"/>
    </source>
</evidence>
<dbReference type="Proteomes" id="UP000243406">
    <property type="component" value="Unassembled WGS sequence"/>
</dbReference>
<name>A0A1T5D206_9FIRM</name>
<dbReference type="InterPro" id="IPR050336">
    <property type="entry name" value="Chromosome_partition/occlusion"/>
</dbReference>
<dbReference type="SUPFAM" id="SSF109709">
    <property type="entry name" value="KorB DNA-binding domain-like"/>
    <property type="match status" value="1"/>
</dbReference>
<dbReference type="Pfam" id="PF02195">
    <property type="entry name" value="ParB_N"/>
    <property type="match status" value="1"/>
</dbReference>
<dbReference type="InterPro" id="IPR003115">
    <property type="entry name" value="ParB_N"/>
</dbReference>
<dbReference type="Pfam" id="PF23552">
    <property type="entry name" value="ParB_C"/>
    <property type="match status" value="1"/>
</dbReference>
<dbReference type="InterPro" id="IPR036086">
    <property type="entry name" value="ParB/Sulfiredoxin_sf"/>
</dbReference>
<evidence type="ECO:0000259" key="5">
    <source>
        <dbReference type="SMART" id="SM00470"/>
    </source>
</evidence>
<keyword evidence="7" id="KW-1185">Reference proteome</keyword>
<gene>
    <name evidence="6" type="ORF">SAMN02745120_2552</name>
</gene>
<dbReference type="InterPro" id="IPR004437">
    <property type="entry name" value="ParB/RepB/Spo0J"/>
</dbReference>
<dbReference type="GO" id="GO:0045881">
    <property type="term" value="P:positive regulation of sporulation resulting in formation of a cellular spore"/>
    <property type="evidence" value="ECO:0007669"/>
    <property type="project" value="TreeGrafter"/>
</dbReference>
<dbReference type="NCBIfam" id="TIGR00180">
    <property type="entry name" value="parB_part"/>
    <property type="match status" value="1"/>
</dbReference>
<comment type="similarity">
    <text evidence="2">Belongs to the ParB family.</text>
</comment>
<reference evidence="7" key="1">
    <citation type="submission" date="2017-02" db="EMBL/GenBank/DDBJ databases">
        <authorList>
            <person name="Varghese N."/>
            <person name="Submissions S."/>
        </authorList>
    </citation>
    <scope>NUCLEOTIDE SEQUENCE [LARGE SCALE GENOMIC DNA]</scope>
    <source>
        <strain evidence="7">ATCC 35199</strain>
    </source>
</reference>
<dbReference type="GO" id="GO:0009295">
    <property type="term" value="C:nucleoid"/>
    <property type="evidence" value="ECO:0007669"/>
    <property type="project" value="UniProtKB-SubCell"/>
</dbReference>
<dbReference type="GO" id="GO:0005694">
    <property type="term" value="C:chromosome"/>
    <property type="evidence" value="ECO:0007669"/>
    <property type="project" value="TreeGrafter"/>
</dbReference>
<dbReference type="SUPFAM" id="SSF110849">
    <property type="entry name" value="ParB/Sulfiredoxin"/>
    <property type="match status" value="1"/>
</dbReference>
<dbReference type="PANTHER" id="PTHR33375:SF1">
    <property type="entry name" value="CHROMOSOME-PARTITIONING PROTEIN PARB-RELATED"/>
    <property type="match status" value="1"/>
</dbReference>
<evidence type="ECO:0000256" key="1">
    <source>
        <dbReference type="ARBA" id="ARBA00004453"/>
    </source>
</evidence>
<dbReference type="FunFam" id="1.10.10.2830:FF:000001">
    <property type="entry name" value="Chromosome partitioning protein ParB"/>
    <property type="match status" value="1"/>
</dbReference>
<dbReference type="SMART" id="SM00470">
    <property type="entry name" value="ParB"/>
    <property type="match status" value="1"/>
</dbReference>
<dbReference type="Pfam" id="PF17762">
    <property type="entry name" value="HTH_ParB"/>
    <property type="match status" value="1"/>
</dbReference>
<dbReference type="RefSeq" id="WP_159446476.1">
    <property type="nucleotide sequence ID" value="NZ_FUYN01000006.1"/>
</dbReference>
<dbReference type="InterPro" id="IPR057240">
    <property type="entry name" value="ParB_dimer_C"/>
</dbReference>
<sequence length="255" mass="29007">MIAIKLENIPIKEIYPRKDQPRKSFDKNTLDELATSIKKYGILQPIIVSKAEDGYAIIAGERRYQAAKLANLHNLPCIVKDKSNTREIALIENLQRENLNPIEEAKAIHAFMKESKLSQSDMASILAKSRSYIANRLRLLNLDEFTASQLETRAISEGHAKTLLGIADEKKRQALTQKIINEGLSVRQTEEQVRKSKPYKKSSEDVHIKEAMDRLTDILQTKVSLKGTQAKGTLTIEYYNKDQLNELVEKLFSLE</sequence>
<dbReference type="Gene3D" id="3.90.1530.30">
    <property type="match status" value="1"/>
</dbReference>